<organism evidence="1 2">
    <name type="scientific">Crocosphaera chwakensis CCY0110</name>
    <dbReference type="NCBI Taxonomy" id="391612"/>
    <lineage>
        <taxon>Bacteria</taxon>
        <taxon>Bacillati</taxon>
        <taxon>Cyanobacteriota</taxon>
        <taxon>Cyanophyceae</taxon>
        <taxon>Oscillatoriophycideae</taxon>
        <taxon>Chroococcales</taxon>
        <taxon>Aphanothecaceae</taxon>
        <taxon>Crocosphaera</taxon>
        <taxon>Crocosphaera chwakensis</taxon>
    </lineage>
</organism>
<reference evidence="1 2" key="1">
    <citation type="submission" date="2007-03" db="EMBL/GenBank/DDBJ databases">
        <authorList>
            <person name="Stal L."/>
            <person name="Ferriera S."/>
            <person name="Johnson J."/>
            <person name="Kravitz S."/>
            <person name="Beeson K."/>
            <person name="Sutton G."/>
            <person name="Rogers Y.-H."/>
            <person name="Friedman R."/>
            <person name="Frazier M."/>
            <person name="Venter J.C."/>
        </authorList>
    </citation>
    <scope>NUCLEOTIDE SEQUENCE [LARGE SCALE GENOMIC DNA]</scope>
    <source>
        <strain evidence="1 2">CCY0110</strain>
    </source>
</reference>
<proteinExistence type="predicted"/>
<keyword evidence="2" id="KW-1185">Reference proteome</keyword>
<evidence type="ECO:0000313" key="1">
    <source>
        <dbReference type="EMBL" id="EAZ93795.1"/>
    </source>
</evidence>
<dbReference type="AlphaFoldDB" id="A3IJ13"/>
<dbReference type="EMBL" id="AAXW01000002">
    <property type="protein sequence ID" value="EAZ93795.1"/>
    <property type="molecule type" value="Genomic_DNA"/>
</dbReference>
<dbReference type="Proteomes" id="UP000003781">
    <property type="component" value="Unassembled WGS sequence"/>
</dbReference>
<accession>A3IJ13</accession>
<sequence>MGFCPVDCFLYHSQAINLVTVSTRHTA</sequence>
<protein>
    <submittedName>
        <fullName evidence="1">Uncharacterized protein</fullName>
    </submittedName>
</protein>
<comment type="caution">
    <text evidence="1">The sequence shown here is derived from an EMBL/GenBank/DDBJ whole genome shotgun (WGS) entry which is preliminary data.</text>
</comment>
<gene>
    <name evidence="1" type="ORF">CY0110_18407</name>
</gene>
<name>A3IJ13_9CHRO</name>
<evidence type="ECO:0000313" key="2">
    <source>
        <dbReference type="Proteomes" id="UP000003781"/>
    </source>
</evidence>